<protein>
    <recommendedName>
        <fullName evidence="3">DnaB/C C-terminal domain-containing protein</fullName>
    </recommendedName>
</protein>
<reference evidence="4" key="1">
    <citation type="submission" date="2012-11" db="EMBL/GenBank/DDBJ databases">
        <title>Dependencies among metagenomic species, viruses, plasmids and units of genetic variation.</title>
        <authorList>
            <person name="Nielsen H.B."/>
            <person name="Almeida M."/>
            <person name="Juncker A.S."/>
            <person name="Rasmussen S."/>
            <person name="Li J."/>
            <person name="Sunagawa S."/>
            <person name="Plichta D."/>
            <person name="Gautier L."/>
            <person name="Le Chatelier E."/>
            <person name="Peletier E."/>
            <person name="Bonde I."/>
            <person name="Nielsen T."/>
            <person name="Manichanh C."/>
            <person name="Arumugam M."/>
            <person name="Batto J."/>
            <person name="Santos M.B.Q.D."/>
            <person name="Blom N."/>
            <person name="Borruel N."/>
            <person name="Burgdorf K.S."/>
            <person name="Boumezbeur F."/>
            <person name="Casellas F."/>
            <person name="Dore J."/>
            <person name="Guarner F."/>
            <person name="Hansen T."/>
            <person name="Hildebrand F."/>
            <person name="Kaas R.S."/>
            <person name="Kennedy S."/>
            <person name="Kristiansen K."/>
            <person name="Kultima J.R."/>
            <person name="Leonard P."/>
            <person name="Levenez F."/>
            <person name="Lund O."/>
            <person name="Moumen B."/>
            <person name="Le Paslier D."/>
            <person name="Pons N."/>
            <person name="Pedersen O."/>
            <person name="Prifti E."/>
            <person name="Qin J."/>
            <person name="Raes J."/>
            <person name="Tap J."/>
            <person name="Tims S."/>
            <person name="Ussery D.W."/>
            <person name="Yamada T."/>
            <person name="MetaHit consortium"/>
            <person name="Renault P."/>
            <person name="Sicheritz-Ponten T."/>
            <person name="Bork P."/>
            <person name="Wang J."/>
            <person name="Brunak S."/>
            <person name="Ehrlich S.D."/>
        </authorList>
    </citation>
    <scope>NUCLEOTIDE SEQUENCE [LARGE SCALE GENOMIC DNA]</scope>
</reference>
<organism evidence="4 5">
    <name type="scientific">Bacteroides pectinophilus CAG:437</name>
    <dbReference type="NCBI Taxonomy" id="1263051"/>
    <lineage>
        <taxon>Bacteria</taxon>
        <taxon>Bacillati</taxon>
        <taxon>Bacillota</taxon>
        <taxon>Clostridia</taxon>
        <taxon>Eubacteriales</taxon>
    </lineage>
</organism>
<feature type="region of interest" description="Disordered" evidence="2">
    <location>
        <begin position="358"/>
        <end position="379"/>
    </location>
</feature>
<evidence type="ECO:0000313" key="4">
    <source>
        <dbReference type="EMBL" id="CDD58004.1"/>
    </source>
</evidence>
<name>R7B284_9FIRM</name>
<evidence type="ECO:0000313" key="5">
    <source>
        <dbReference type="Proteomes" id="UP000018141"/>
    </source>
</evidence>
<dbReference type="Proteomes" id="UP000018141">
    <property type="component" value="Unassembled WGS sequence"/>
</dbReference>
<sequence>MRPLTLQSRITLNYTLVPDYFLDNYMPKASGEFVKIYLYILRCLGSGTPAAACDVLKNGCASYSGSDDCFCVSFLADRLNLTENDVMRALKYWENEGLLILTYANASSGSGASDGELTGITLADITMSVEDTFGTAANETAVTSQTTAPAAMISAPEVSVPEVSVPEKPSYTAAQLKEFAANEELSQLLYIAQMYLGKTLTATETNSMIFFYDTLKMSADVIEYLLEYCISKEHRSMRYIEKVAIDWAEHGISSLKEAREYSDSKSEDMFAVMNAFGITGRSAAKVERDYIRKWRETYGFNTDIIVEACSRTIKSTHQPSFEYADSILTQWNERRIKSVDDIKALDAEYDKTRKASAAAAAGNSTGQASRSKSAGNNRFNNFSQRDYNYDELETQFVSRELV</sequence>
<dbReference type="NCBIfam" id="TIGR01446">
    <property type="entry name" value="DnaD_dom"/>
    <property type="match status" value="2"/>
</dbReference>
<comment type="caution">
    <text evidence="4">The sequence shown here is derived from an EMBL/GenBank/DDBJ whole genome shotgun (WGS) entry which is preliminary data.</text>
</comment>
<proteinExistence type="inferred from homology"/>
<dbReference type="InterPro" id="IPR053162">
    <property type="entry name" value="DnaD"/>
</dbReference>
<dbReference type="PANTHER" id="PTHR37293">
    <property type="entry name" value="PHAGE REPLICATION PROTEIN-RELATED"/>
    <property type="match status" value="1"/>
</dbReference>
<dbReference type="AlphaFoldDB" id="R7B284"/>
<gene>
    <name evidence="4" type="ORF">BN656_01913</name>
</gene>
<dbReference type="Gene3D" id="1.10.10.630">
    <property type="entry name" value="DnaD domain-like"/>
    <property type="match status" value="2"/>
</dbReference>
<feature type="domain" description="DnaB/C C-terminal" evidence="3">
    <location>
        <begin position="192"/>
        <end position="261"/>
    </location>
</feature>
<dbReference type="SUPFAM" id="SSF158499">
    <property type="entry name" value="DnaD domain-like"/>
    <property type="match status" value="2"/>
</dbReference>
<evidence type="ECO:0000259" key="3">
    <source>
        <dbReference type="Pfam" id="PF07261"/>
    </source>
</evidence>
<evidence type="ECO:0000256" key="2">
    <source>
        <dbReference type="SAM" id="MobiDB-lite"/>
    </source>
</evidence>
<dbReference type="InterPro" id="IPR006343">
    <property type="entry name" value="DnaB/C_C"/>
</dbReference>
<evidence type="ECO:0000256" key="1">
    <source>
        <dbReference type="ARBA" id="ARBA00093462"/>
    </source>
</evidence>
<comment type="similarity">
    <text evidence="1">Belongs to the DnaB/DnaD family.</text>
</comment>
<dbReference type="EMBL" id="CBHH010000052">
    <property type="protein sequence ID" value="CDD58004.1"/>
    <property type="molecule type" value="Genomic_DNA"/>
</dbReference>
<feature type="compositionally biased region" description="Polar residues" evidence="2">
    <location>
        <begin position="362"/>
        <end position="379"/>
    </location>
</feature>
<feature type="domain" description="DnaB/C C-terminal" evidence="3">
    <location>
        <begin position="279"/>
        <end position="344"/>
    </location>
</feature>
<dbReference type="Pfam" id="PF07261">
    <property type="entry name" value="DnaB_2"/>
    <property type="match status" value="2"/>
</dbReference>
<dbReference type="PANTHER" id="PTHR37293:SF5">
    <property type="entry name" value="DNA REPLICATION PROTEIN"/>
    <property type="match status" value="1"/>
</dbReference>
<accession>R7B284</accession>
<dbReference type="InterPro" id="IPR034829">
    <property type="entry name" value="DnaD-like_sf"/>
</dbReference>